<reference evidence="2 3" key="1">
    <citation type="submission" date="2018-09" db="EMBL/GenBank/DDBJ databases">
        <title>YIM 75507 draft genome.</title>
        <authorList>
            <person name="Tang S."/>
            <person name="Feng Y."/>
        </authorList>
    </citation>
    <scope>NUCLEOTIDE SEQUENCE [LARGE SCALE GENOMIC DNA]</scope>
    <source>
        <strain evidence="2 3">YIM 75507</strain>
    </source>
</reference>
<keyword evidence="3" id="KW-1185">Reference proteome</keyword>
<evidence type="ECO:0000259" key="1">
    <source>
        <dbReference type="Pfam" id="PF14534"/>
    </source>
</evidence>
<organism evidence="2 3">
    <name type="scientific">Bailinhaonella thermotolerans</name>
    <dbReference type="NCBI Taxonomy" id="1070861"/>
    <lineage>
        <taxon>Bacteria</taxon>
        <taxon>Bacillati</taxon>
        <taxon>Actinomycetota</taxon>
        <taxon>Actinomycetes</taxon>
        <taxon>Streptosporangiales</taxon>
        <taxon>Streptosporangiaceae</taxon>
        <taxon>Bailinhaonella</taxon>
    </lineage>
</organism>
<protein>
    <submittedName>
        <fullName evidence="2">SgcJ/EcaC family oxidoreductase</fullName>
    </submittedName>
</protein>
<gene>
    <name evidence="2" type="ORF">D5H75_26040</name>
</gene>
<dbReference type="InterPro" id="IPR032710">
    <property type="entry name" value="NTF2-like_dom_sf"/>
</dbReference>
<dbReference type="InterPro" id="IPR027843">
    <property type="entry name" value="DUF4440"/>
</dbReference>
<sequence>MSTREQDIAAIERLVRDAARLQSDVDGFTGLLTEDAVIVNFGGRVVRGRAEIAEAMRQALASPLADVITENELEDIRFPRPDVALVGFVKHVSDRRDPKVRGAELEQRGRSTFVLVKEDGRWLVSYAQTTPIRA</sequence>
<dbReference type="InterPro" id="IPR011944">
    <property type="entry name" value="Steroid_delta5-4_isomerase"/>
</dbReference>
<dbReference type="NCBIfam" id="TIGR02246">
    <property type="entry name" value="SgcJ/EcaC family oxidoreductase"/>
    <property type="match status" value="1"/>
</dbReference>
<dbReference type="SUPFAM" id="SSF54427">
    <property type="entry name" value="NTF2-like"/>
    <property type="match status" value="1"/>
</dbReference>
<dbReference type="Proteomes" id="UP000265768">
    <property type="component" value="Unassembled WGS sequence"/>
</dbReference>
<evidence type="ECO:0000313" key="2">
    <source>
        <dbReference type="EMBL" id="RJL26453.1"/>
    </source>
</evidence>
<evidence type="ECO:0000313" key="3">
    <source>
        <dbReference type="Proteomes" id="UP000265768"/>
    </source>
</evidence>
<comment type="caution">
    <text evidence="2">The sequence shown here is derived from an EMBL/GenBank/DDBJ whole genome shotgun (WGS) entry which is preliminary data.</text>
</comment>
<dbReference type="Pfam" id="PF14534">
    <property type="entry name" value="DUF4440"/>
    <property type="match status" value="1"/>
</dbReference>
<dbReference type="AlphaFoldDB" id="A0A3A4AKZ6"/>
<name>A0A3A4AKZ6_9ACTN</name>
<proteinExistence type="predicted"/>
<accession>A0A3A4AKZ6</accession>
<dbReference type="OrthoDB" id="2887901at2"/>
<dbReference type="RefSeq" id="WP_119929183.1">
    <property type="nucleotide sequence ID" value="NZ_QZEY01000012.1"/>
</dbReference>
<dbReference type="EMBL" id="QZEY01000012">
    <property type="protein sequence ID" value="RJL26453.1"/>
    <property type="molecule type" value="Genomic_DNA"/>
</dbReference>
<dbReference type="Gene3D" id="3.10.450.50">
    <property type="match status" value="1"/>
</dbReference>
<feature type="domain" description="DUF4440" evidence="1">
    <location>
        <begin position="8"/>
        <end position="123"/>
    </location>
</feature>